<dbReference type="EMBL" id="CZAJ01000019">
    <property type="protein sequence ID" value="CUP14614.1"/>
    <property type="molecule type" value="Genomic_DNA"/>
</dbReference>
<dbReference type="Proteomes" id="UP000095602">
    <property type="component" value="Unassembled WGS sequence"/>
</dbReference>
<dbReference type="AlphaFoldDB" id="A0A174KQX5"/>
<gene>
    <name evidence="1" type="ORF">ERS852497_02027</name>
</gene>
<organism evidence="1 2">
    <name type="scientific">Agathobacter rectalis</name>
    <dbReference type="NCBI Taxonomy" id="39491"/>
    <lineage>
        <taxon>Bacteria</taxon>
        <taxon>Bacillati</taxon>
        <taxon>Bacillota</taxon>
        <taxon>Clostridia</taxon>
        <taxon>Lachnospirales</taxon>
        <taxon>Lachnospiraceae</taxon>
        <taxon>Agathobacter</taxon>
    </lineage>
</organism>
<evidence type="ECO:0000313" key="2">
    <source>
        <dbReference type="Proteomes" id="UP000095602"/>
    </source>
</evidence>
<protein>
    <submittedName>
        <fullName evidence="1">Uncharacterized protein</fullName>
    </submittedName>
</protein>
<reference evidence="1 2" key="1">
    <citation type="submission" date="2015-09" db="EMBL/GenBank/DDBJ databases">
        <authorList>
            <consortium name="Pathogen Informatics"/>
        </authorList>
    </citation>
    <scope>NUCLEOTIDE SEQUENCE [LARGE SCALE GENOMIC DNA]</scope>
    <source>
        <strain evidence="1 2">2789STDY5834884</strain>
    </source>
</reference>
<sequence>MTPKEMCNSCTHENYCMGAYRKDHWCGNHTRKDRKMPRCKDCKNKRYINNRYGNESIYVQSPCFMCKWNPTDNRVIMYEPINRQTKK</sequence>
<evidence type="ECO:0000313" key="1">
    <source>
        <dbReference type="EMBL" id="CUP14614.1"/>
    </source>
</evidence>
<name>A0A174KQX5_9FIRM</name>
<accession>A0A174KQX5</accession>
<proteinExistence type="predicted"/>